<dbReference type="Gene3D" id="3.90.1570.30">
    <property type="match status" value="1"/>
</dbReference>
<sequence>MIAQVRPAGGTTVPGDEPLETVAIAEAFASVAEVEERFRLCRNIAADFFSEWTQALPELTDSERRTLDSLKETYLYQSDGYILTESTVNLLLISPLLQLAGFFYPPFKIRSELTVAITVEEEERIDRGRIDTLVIRSRFWLLLVESKQTRFNFQAAVPQALAYMMGAPEPQRAVYGLVTNGDGFRFLKLLRTPESQYNLSEDFSLFSYRRNELHDVLRILKRIGGLIAEGGV</sequence>
<evidence type="ECO:0000313" key="1">
    <source>
        <dbReference type="EMBL" id="UFP96962.1"/>
    </source>
</evidence>
<organism evidence="1 2">
    <name type="scientific">Gloeobacter morelensis MG652769</name>
    <dbReference type="NCBI Taxonomy" id="2781736"/>
    <lineage>
        <taxon>Bacteria</taxon>
        <taxon>Bacillati</taxon>
        <taxon>Cyanobacteriota</taxon>
        <taxon>Cyanophyceae</taxon>
        <taxon>Gloeobacterales</taxon>
        <taxon>Gloeobacteraceae</taxon>
        <taxon>Gloeobacter</taxon>
        <taxon>Gloeobacter morelensis</taxon>
    </lineage>
</organism>
<evidence type="ECO:0000313" key="2">
    <source>
        <dbReference type="Proteomes" id="UP001054846"/>
    </source>
</evidence>
<keyword evidence="1" id="KW-0540">Nuclease</keyword>
<keyword evidence="1" id="KW-0378">Hydrolase</keyword>
<dbReference type="EMBL" id="CP063845">
    <property type="protein sequence ID" value="UFP96962.1"/>
    <property type="molecule type" value="Genomic_DNA"/>
</dbReference>
<protein>
    <submittedName>
        <fullName evidence="1">Type I restriction endonuclease subunit R</fullName>
    </submittedName>
</protein>
<reference evidence="1 2" key="1">
    <citation type="journal article" date="2021" name="Genome Biol. Evol.">
        <title>Complete Genome Sequencing of a Novel Gloeobacter Species from a Waterfall Cave in Mexico.</title>
        <authorList>
            <person name="Saw J.H."/>
            <person name="Cardona T."/>
            <person name="Montejano G."/>
        </authorList>
    </citation>
    <scope>NUCLEOTIDE SEQUENCE [LARGE SCALE GENOMIC DNA]</scope>
    <source>
        <strain evidence="1">MG652769</strain>
    </source>
</reference>
<name>A0ABY3PT82_9CYAN</name>
<dbReference type="Proteomes" id="UP001054846">
    <property type="component" value="Chromosome"/>
</dbReference>
<keyword evidence="2" id="KW-1185">Reference proteome</keyword>
<dbReference type="GO" id="GO:0004519">
    <property type="term" value="F:endonuclease activity"/>
    <property type="evidence" value="ECO:0007669"/>
    <property type="project" value="UniProtKB-KW"/>
</dbReference>
<keyword evidence="1" id="KW-0255">Endonuclease</keyword>
<gene>
    <name evidence="1" type="ORF">ISF26_10465</name>
</gene>
<proteinExistence type="predicted"/>
<accession>A0ABY3PT82</accession>